<dbReference type="InterPro" id="IPR027942">
    <property type="entry name" value="SEO_N"/>
</dbReference>
<dbReference type="PANTHER" id="PTHR33232">
    <property type="entry name" value="PROTEIN SIEVE ELEMENT OCCLUSION B-LIKE"/>
    <property type="match status" value="1"/>
</dbReference>
<evidence type="ECO:0000313" key="4">
    <source>
        <dbReference type="Proteomes" id="UP000516437"/>
    </source>
</evidence>
<gene>
    <name evidence="3" type="ORF">CJ030_MR6G022428</name>
</gene>
<feature type="compositionally biased region" description="Polar residues" evidence="1">
    <location>
        <begin position="87"/>
        <end position="113"/>
    </location>
</feature>
<dbReference type="AlphaFoldDB" id="A0A6A1VFR6"/>
<accession>A0A6A1VFR6</accession>
<dbReference type="GO" id="GO:0010088">
    <property type="term" value="P:phloem development"/>
    <property type="evidence" value="ECO:0007669"/>
    <property type="project" value="InterPro"/>
</dbReference>
<dbReference type="Pfam" id="PF14576">
    <property type="entry name" value="SEO_N"/>
    <property type="match status" value="1"/>
</dbReference>
<dbReference type="Proteomes" id="UP000516437">
    <property type="component" value="Chromosome 6"/>
</dbReference>
<evidence type="ECO:0000259" key="2">
    <source>
        <dbReference type="Pfam" id="PF14576"/>
    </source>
</evidence>
<comment type="caution">
    <text evidence="3">The sequence shown here is derived from an EMBL/GenBank/DDBJ whole genome shotgun (WGS) entry which is preliminary data.</text>
</comment>
<dbReference type="EMBL" id="RXIC02000024">
    <property type="protein sequence ID" value="KAB1211722.1"/>
    <property type="molecule type" value="Genomic_DNA"/>
</dbReference>
<protein>
    <recommendedName>
        <fullName evidence="2">Sieve element occlusion N-terminal domain-containing protein</fullName>
    </recommendedName>
</protein>
<feature type="domain" description="Sieve element occlusion N-terminal" evidence="2">
    <location>
        <begin position="178"/>
        <end position="414"/>
    </location>
</feature>
<name>A0A6A1VFR6_9ROSI</name>
<organism evidence="3 4">
    <name type="scientific">Morella rubra</name>
    <name type="common">Chinese bayberry</name>
    <dbReference type="NCBI Taxonomy" id="262757"/>
    <lineage>
        <taxon>Eukaryota</taxon>
        <taxon>Viridiplantae</taxon>
        <taxon>Streptophyta</taxon>
        <taxon>Embryophyta</taxon>
        <taxon>Tracheophyta</taxon>
        <taxon>Spermatophyta</taxon>
        <taxon>Magnoliopsida</taxon>
        <taxon>eudicotyledons</taxon>
        <taxon>Gunneridae</taxon>
        <taxon>Pentapetalae</taxon>
        <taxon>rosids</taxon>
        <taxon>fabids</taxon>
        <taxon>Fagales</taxon>
        <taxon>Myricaceae</taxon>
        <taxon>Morella</taxon>
    </lineage>
</organism>
<evidence type="ECO:0000313" key="3">
    <source>
        <dbReference type="EMBL" id="KAB1211722.1"/>
    </source>
</evidence>
<proteinExistence type="predicted"/>
<feature type="region of interest" description="Disordered" evidence="1">
    <location>
        <begin position="47"/>
        <end position="116"/>
    </location>
</feature>
<reference evidence="3 4" key="1">
    <citation type="journal article" date="2019" name="Plant Biotechnol. J.">
        <title>The red bayberry genome and genetic basis of sex determination.</title>
        <authorList>
            <person name="Jia H.M."/>
            <person name="Jia H.J."/>
            <person name="Cai Q.L."/>
            <person name="Wang Y."/>
            <person name="Zhao H.B."/>
            <person name="Yang W.F."/>
            <person name="Wang G.Y."/>
            <person name="Li Y.H."/>
            <person name="Zhan D.L."/>
            <person name="Shen Y.T."/>
            <person name="Niu Q.F."/>
            <person name="Chang L."/>
            <person name="Qiu J."/>
            <person name="Zhao L."/>
            <person name="Xie H.B."/>
            <person name="Fu W.Y."/>
            <person name="Jin J."/>
            <person name="Li X.W."/>
            <person name="Jiao Y."/>
            <person name="Zhou C.C."/>
            <person name="Tu T."/>
            <person name="Chai C.Y."/>
            <person name="Gao J.L."/>
            <person name="Fan L.J."/>
            <person name="van de Weg E."/>
            <person name="Wang J.Y."/>
            <person name="Gao Z.S."/>
        </authorList>
    </citation>
    <scope>NUCLEOTIDE SEQUENCE [LARGE SCALE GENOMIC DNA]</scope>
    <source>
        <tissue evidence="3">Leaves</tissue>
    </source>
</reference>
<keyword evidence="4" id="KW-1185">Reference proteome</keyword>
<dbReference type="OrthoDB" id="1729979at2759"/>
<dbReference type="PANTHER" id="PTHR33232:SF9">
    <property type="entry name" value="PROTEIN SIEVE ELEMENT OCCLUSION B"/>
    <property type="match status" value="1"/>
</dbReference>
<evidence type="ECO:0000256" key="1">
    <source>
        <dbReference type="SAM" id="MobiDB-lite"/>
    </source>
</evidence>
<feature type="compositionally biased region" description="Low complexity" evidence="1">
    <location>
        <begin position="47"/>
        <end position="86"/>
    </location>
</feature>
<dbReference type="InterPro" id="IPR039299">
    <property type="entry name" value="SEOA"/>
</dbReference>
<sequence length="428" mass="46781">MLRLLNPAGQEMRYRVHISNQASWVLYQQPSQLGSLQQQSQLGSLQQPSQLGSLQQPSQLGSLQQPTQLSSLQQPTQLSSLQQPTQMGSLVQQPTQMGSLQQPSRPSALQGSFQQPSQLVSLQQPAQLGSLQQYSQMGALQQPSHLGSLQPQYGLARPLAPVSMQQLIKGDRGMLTLSDDNVMVNQILATHAPDGREVHARSLLHLVEDILNRASLRPDALITTGTPGLVESFEDKTHQAGFLAMLDVVLHTIDRISCELACKTLGGTDAHQVTLDIFHTVSYYAWDAKLVLTLAAFSLHYGEFWLLAQIHTTNQLAKAMALLRQVPGVLEQAGLLKPRLDALSDLIKAVLEVTRCVVGFTELPSLYITPDVPALSSAMAHIPTAVYWTIRSIVVCTVCATQITSFTSQGYEYVFPSIASFICTLIAQ</sequence>